<dbReference type="InterPro" id="IPR001845">
    <property type="entry name" value="HTH_ArsR_DNA-bd_dom"/>
</dbReference>
<dbReference type="InterPro" id="IPR036390">
    <property type="entry name" value="WH_DNA-bd_sf"/>
</dbReference>
<evidence type="ECO:0000259" key="1">
    <source>
        <dbReference type="PROSITE" id="PS50995"/>
    </source>
</evidence>
<comment type="caution">
    <text evidence="2">The sequence shown here is derived from an EMBL/GenBank/DDBJ whole genome shotgun (WGS) entry which is preliminary data.</text>
</comment>
<name>A0A7X1TT10_9DEIO</name>
<dbReference type="PANTHER" id="PTHR33164:SF85">
    <property type="entry name" value="TRANSCRIPTIONAL REGULATOR, MARR FAMILY"/>
    <property type="match status" value="1"/>
</dbReference>
<dbReference type="InterPro" id="IPR011991">
    <property type="entry name" value="ArsR-like_HTH"/>
</dbReference>
<dbReference type="PANTHER" id="PTHR33164">
    <property type="entry name" value="TRANSCRIPTIONAL REGULATOR, MARR FAMILY"/>
    <property type="match status" value="1"/>
</dbReference>
<feature type="domain" description="HTH marR-type" evidence="1">
    <location>
        <begin position="44"/>
        <end position="173"/>
    </location>
</feature>
<dbReference type="InterPro" id="IPR039422">
    <property type="entry name" value="MarR/SlyA-like"/>
</dbReference>
<dbReference type="SMART" id="SM00418">
    <property type="entry name" value="HTH_ARSR"/>
    <property type="match status" value="1"/>
</dbReference>
<dbReference type="CDD" id="cd00090">
    <property type="entry name" value="HTH_ARSR"/>
    <property type="match status" value="1"/>
</dbReference>
<organism evidence="2 3">
    <name type="scientific">Deinococcus terrestris</name>
    <dbReference type="NCBI Taxonomy" id="2651870"/>
    <lineage>
        <taxon>Bacteria</taxon>
        <taxon>Thermotogati</taxon>
        <taxon>Deinococcota</taxon>
        <taxon>Deinococci</taxon>
        <taxon>Deinococcales</taxon>
        <taxon>Deinococcaceae</taxon>
        <taxon>Deinococcus</taxon>
    </lineage>
</organism>
<dbReference type="InterPro" id="IPR036388">
    <property type="entry name" value="WH-like_DNA-bd_sf"/>
</dbReference>
<dbReference type="PRINTS" id="PR00598">
    <property type="entry name" value="HTHMARR"/>
</dbReference>
<dbReference type="GO" id="GO:0003700">
    <property type="term" value="F:DNA-binding transcription factor activity"/>
    <property type="evidence" value="ECO:0007669"/>
    <property type="project" value="InterPro"/>
</dbReference>
<protein>
    <submittedName>
        <fullName evidence="2">MarR family transcriptional regulator</fullName>
    </submittedName>
</protein>
<dbReference type="AlphaFoldDB" id="A0A7X1TT10"/>
<dbReference type="SUPFAM" id="SSF46785">
    <property type="entry name" value="Winged helix' DNA-binding domain"/>
    <property type="match status" value="1"/>
</dbReference>
<gene>
    <name evidence="2" type="ORF">F8S09_17055</name>
</gene>
<proteinExistence type="predicted"/>
<accession>A0A7X1TT10</accession>
<dbReference type="Proteomes" id="UP000484842">
    <property type="component" value="Unassembled WGS sequence"/>
</dbReference>
<dbReference type="GO" id="GO:0006950">
    <property type="term" value="P:response to stress"/>
    <property type="evidence" value="ECO:0007669"/>
    <property type="project" value="TreeGrafter"/>
</dbReference>
<dbReference type="InterPro" id="IPR000835">
    <property type="entry name" value="HTH_MarR-typ"/>
</dbReference>
<evidence type="ECO:0000313" key="2">
    <source>
        <dbReference type="EMBL" id="MPY68365.1"/>
    </source>
</evidence>
<keyword evidence="3" id="KW-1185">Reference proteome</keyword>
<evidence type="ECO:0000313" key="3">
    <source>
        <dbReference type="Proteomes" id="UP000484842"/>
    </source>
</evidence>
<dbReference type="Pfam" id="PF12802">
    <property type="entry name" value="MarR_2"/>
    <property type="match status" value="1"/>
</dbReference>
<dbReference type="SMART" id="SM00347">
    <property type="entry name" value="HTH_MARR"/>
    <property type="match status" value="1"/>
</dbReference>
<dbReference type="PROSITE" id="PS50995">
    <property type="entry name" value="HTH_MARR_2"/>
    <property type="match status" value="1"/>
</dbReference>
<reference evidence="2 3" key="1">
    <citation type="submission" date="2019-10" db="EMBL/GenBank/DDBJ databases">
        <title>Deinococcus sp. isolated from soil.</title>
        <authorList>
            <person name="Li Y."/>
            <person name="Wang J."/>
        </authorList>
    </citation>
    <scope>NUCLEOTIDE SEQUENCE [LARGE SCALE GENOMIC DNA]</scope>
    <source>
        <strain evidence="2 3">SDU3-2</strain>
    </source>
</reference>
<dbReference type="EMBL" id="WBSL01000023">
    <property type="protein sequence ID" value="MPY68365.1"/>
    <property type="molecule type" value="Genomic_DNA"/>
</dbReference>
<sequence>MEYGSKPGDFWLTLDVPPSGTYTALVFSPKHKGEDERGQEHALALLAWSRLVRVAQKVSRLGAERLRERGLTPVQFDVLRRIASRPDQPQQDLVERLDVTRGNVSQLLSKLEADGLILRVPQGGANLLRLTDRGQEMVALLLPDHDRFIRERFAALSTEEVQHLLFLLEKLDRDVS</sequence>
<dbReference type="Gene3D" id="1.10.10.10">
    <property type="entry name" value="Winged helix-like DNA-binding domain superfamily/Winged helix DNA-binding domain"/>
    <property type="match status" value="1"/>
</dbReference>